<protein>
    <submittedName>
        <fullName evidence="1">Uncharacterized protein</fullName>
    </submittedName>
</protein>
<dbReference type="AlphaFoldDB" id="L8JNS7"/>
<gene>
    <name evidence="1" type="ORF">C900_05365</name>
</gene>
<organism evidence="1 2">
    <name type="scientific">Fulvivirga imtechensis AK7</name>
    <dbReference type="NCBI Taxonomy" id="1237149"/>
    <lineage>
        <taxon>Bacteria</taxon>
        <taxon>Pseudomonadati</taxon>
        <taxon>Bacteroidota</taxon>
        <taxon>Cytophagia</taxon>
        <taxon>Cytophagales</taxon>
        <taxon>Fulvivirgaceae</taxon>
        <taxon>Fulvivirga</taxon>
    </lineage>
</organism>
<sequence>MDTIKFPYGPASLETPDSAAAISVDIKNTKTYVQISPTESVTLDLVASDELMVGSEVHVDIIQDATGRALAFGNTGDTIVAPDLAGVANDRDTILLQWNGTAFVGGVWAKVVDAA</sequence>
<dbReference type="RefSeq" id="WP_009582455.1">
    <property type="nucleotide sequence ID" value="NZ_AMZN01000082.1"/>
</dbReference>
<name>L8JNS7_9BACT</name>
<proteinExistence type="predicted"/>
<keyword evidence="2" id="KW-1185">Reference proteome</keyword>
<reference evidence="1 2" key="1">
    <citation type="submission" date="2012-12" db="EMBL/GenBank/DDBJ databases">
        <title>Genome assembly of Fulvivirga imtechensis AK7.</title>
        <authorList>
            <person name="Nupur N."/>
            <person name="Khatri I."/>
            <person name="Kumar R."/>
            <person name="Subramanian S."/>
            <person name="Pinnaka A."/>
        </authorList>
    </citation>
    <scope>NUCLEOTIDE SEQUENCE [LARGE SCALE GENOMIC DNA]</scope>
    <source>
        <strain evidence="1 2">AK7</strain>
    </source>
</reference>
<dbReference type="STRING" id="1237149.C900_05365"/>
<evidence type="ECO:0000313" key="2">
    <source>
        <dbReference type="Proteomes" id="UP000011135"/>
    </source>
</evidence>
<comment type="caution">
    <text evidence="1">The sequence shown here is derived from an EMBL/GenBank/DDBJ whole genome shotgun (WGS) entry which is preliminary data.</text>
</comment>
<dbReference type="EMBL" id="AMZN01000082">
    <property type="protein sequence ID" value="ELR69169.1"/>
    <property type="molecule type" value="Genomic_DNA"/>
</dbReference>
<dbReference type="Proteomes" id="UP000011135">
    <property type="component" value="Unassembled WGS sequence"/>
</dbReference>
<accession>L8JNS7</accession>
<evidence type="ECO:0000313" key="1">
    <source>
        <dbReference type="EMBL" id="ELR69169.1"/>
    </source>
</evidence>